<dbReference type="Gene3D" id="1.20.58.340">
    <property type="entry name" value="Magnesium transport protein CorA, transmembrane region"/>
    <property type="match status" value="1"/>
</dbReference>
<keyword evidence="3" id="KW-1133">Transmembrane helix</keyword>
<evidence type="ECO:0000259" key="4">
    <source>
        <dbReference type="Pfam" id="PF26616"/>
    </source>
</evidence>
<comment type="caution">
    <text evidence="5">The sequence shown here is derived from an EMBL/GenBank/DDBJ whole genome shotgun (WGS) entry which is preliminary data.</text>
</comment>
<dbReference type="AlphaFoldDB" id="A0AAJ0CP38"/>
<name>A0AAJ0CP38_9HYPO</name>
<sequence>MAISVSSEQFATSCENASTYPQNLSQCHGFEYKLKAYNDRLSLEKEKLFHDNKHAIFMWDLVDGAKAFSLSSEIESATRLKEHLNKNLLDPLCRFVFLKTLNSRERMCCTFEQLTYLLSYHQVMPLFLDFCFELRSRIEPISTTLFRQKDYIGKHYIEQGLDHLGRSGSRLQHAFNILGFDEEKSIGGSEYSWPLRHITVYHSFDVKLGRSFWIIIKGNDIMRKRITSSTGNQKANPSEINTPTGAFVASLRIHLLILEWCTNHWNDYIDSLYSKAREFSATVTHYPVTELARDIPTSLAHSSSEITRHSRRATDISQGTGHASSTMTGIFARLSSGLLRMTSGFSAHARSTTQQPLTGANFTQRPAHPEKKMRDVKLEDIFTFTKLQRLHKLSSTVKKASMNIEQNKRILALIRGKYKALVESSSFKSLFNVKSCEAELMDFLDQIRNLEGDLQNFETRLRTLLWKLEKDEGLFTGVLQYQSMQTGEFFSKSADNSAAKMKELTIKMHDIAARTEQETVAMGVITFFTLVFLPGTFVATFFSSNILKFDNSTDGEMGSWVLQIPALKLFLTMSLPLMFITLTAWWVLRRSAGRKYRTRAALEELPFVEKAEGTGGVTI</sequence>
<dbReference type="Proteomes" id="UP001251528">
    <property type="component" value="Unassembled WGS sequence"/>
</dbReference>
<evidence type="ECO:0000313" key="6">
    <source>
        <dbReference type="Proteomes" id="UP001251528"/>
    </source>
</evidence>
<gene>
    <name evidence="5" type="ORF">QQS21_005795</name>
</gene>
<dbReference type="Pfam" id="PF26616">
    <property type="entry name" value="CorA-like"/>
    <property type="match status" value="1"/>
</dbReference>
<evidence type="ECO:0000256" key="2">
    <source>
        <dbReference type="SAM" id="MobiDB-lite"/>
    </source>
</evidence>
<feature type="transmembrane region" description="Helical" evidence="3">
    <location>
        <begin position="567"/>
        <end position="588"/>
    </location>
</feature>
<feature type="region of interest" description="Disordered" evidence="2">
    <location>
        <begin position="300"/>
        <end position="321"/>
    </location>
</feature>
<reference evidence="5" key="1">
    <citation type="submission" date="2023-06" db="EMBL/GenBank/DDBJ databases">
        <title>Conoideocrella luteorostrata (Hypocreales: Clavicipitaceae), a potential biocontrol fungus for elongate hemlock scale in United States Christmas tree production areas.</title>
        <authorList>
            <person name="Barrett H."/>
            <person name="Lovett B."/>
            <person name="Macias A.M."/>
            <person name="Stajich J.E."/>
            <person name="Kasson M.T."/>
        </authorList>
    </citation>
    <scope>NUCLEOTIDE SEQUENCE</scope>
    <source>
        <strain evidence="5">ARSEF 14590</strain>
    </source>
</reference>
<proteinExistence type="predicted"/>
<dbReference type="EMBL" id="JASWJB010000100">
    <property type="protein sequence ID" value="KAK2598084.1"/>
    <property type="molecule type" value="Genomic_DNA"/>
</dbReference>
<evidence type="ECO:0000256" key="1">
    <source>
        <dbReference type="SAM" id="Coils"/>
    </source>
</evidence>
<keyword evidence="1" id="KW-0175">Coiled coil</keyword>
<feature type="domain" description="CorA-like transporter" evidence="4">
    <location>
        <begin position="12"/>
        <end position="281"/>
    </location>
</feature>
<dbReference type="InterPro" id="IPR058257">
    <property type="entry name" value="CorA-like_dom"/>
</dbReference>
<keyword evidence="6" id="KW-1185">Reference proteome</keyword>
<evidence type="ECO:0000256" key="3">
    <source>
        <dbReference type="SAM" id="Phobius"/>
    </source>
</evidence>
<accession>A0AAJ0CP38</accession>
<organism evidence="5 6">
    <name type="scientific">Conoideocrella luteorostrata</name>
    <dbReference type="NCBI Taxonomy" id="1105319"/>
    <lineage>
        <taxon>Eukaryota</taxon>
        <taxon>Fungi</taxon>
        <taxon>Dikarya</taxon>
        <taxon>Ascomycota</taxon>
        <taxon>Pezizomycotina</taxon>
        <taxon>Sordariomycetes</taxon>
        <taxon>Hypocreomycetidae</taxon>
        <taxon>Hypocreales</taxon>
        <taxon>Clavicipitaceae</taxon>
        <taxon>Conoideocrella</taxon>
    </lineage>
</organism>
<keyword evidence="3" id="KW-0812">Transmembrane</keyword>
<protein>
    <recommendedName>
        <fullName evidence="4">CorA-like transporter domain-containing protein</fullName>
    </recommendedName>
</protein>
<feature type="coiled-coil region" evidence="1">
    <location>
        <begin position="433"/>
        <end position="467"/>
    </location>
</feature>
<feature type="transmembrane region" description="Helical" evidence="3">
    <location>
        <begin position="524"/>
        <end position="547"/>
    </location>
</feature>
<keyword evidence="3" id="KW-0472">Membrane</keyword>
<evidence type="ECO:0000313" key="5">
    <source>
        <dbReference type="EMBL" id="KAK2598084.1"/>
    </source>
</evidence>